<organism evidence="2 3">
    <name type="scientific">Fusarium falciforme</name>
    <dbReference type="NCBI Taxonomy" id="195108"/>
    <lineage>
        <taxon>Eukaryota</taxon>
        <taxon>Fungi</taxon>
        <taxon>Dikarya</taxon>
        <taxon>Ascomycota</taxon>
        <taxon>Pezizomycotina</taxon>
        <taxon>Sordariomycetes</taxon>
        <taxon>Hypocreomycetidae</taxon>
        <taxon>Hypocreales</taxon>
        <taxon>Nectriaceae</taxon>
        <taxon>Fusarium</taxon>
        <taxon>Fusarium solani species complex</taxon>
    </lineage>
</organism>
<gene>
    <name evidence="2" type="ORF">NW755_000647</name>
</gene>
<evidence type="ECO:0000313" key="3">
    <source>
        <dbReference type="Proteomes" id="UP001152087"/>
    </source>
</evidence>
<keyword evidence="3" id="KW-1185">Reference proteome</keyword>
<dbReference type="Proteomes" id="UP001152087">
    <property type="component" value="Unassembled WGS sequence"/>
</dbReference>
<evidence type="ECO:0000313" key="2">
    <source>
        <dbReference type="EMBL" id="KAJ4197956.1"/>
    </source>
</evidence>
<accession>A0A9W8V5N5</accession>
<dbReference type="AlphaFoldDB" id="A0A9W8V5N5"/>
<proteinExistence type="predicted"/>
<evidence type="ECO:0000256" key="1">
    <source>
        <dbReference type="SAM" id="MobiDB-lite"/>
    </source>
</evidence>
<reference evidence="2" key="1">
    <citation type="submission" date="2022-09" db="EMBL/GenBank/DDBJ databases">
        <title>Fusarium specimens isolated from Avocado Roots.</title>
        <authorList>
            <person name="Stajich J."/>
            <person name="Roper C."/>
            <person name="Heimlech-Rivalta G."/>
        </authorList>
    </citation>
    <scope>NUCLEOTIDE SEQUENCE</scope>
    <source>
        <strain evidence="2">A02</strain>
    </source>
</reference>
<protein>
    <submittedName>
        <fullName evidence="2">Uncharacterized protein</fullName>
    </submittedName>
</protein>
<sequence>MQWAAMGLMMYIRAMRSRYQNGNSLPSTAPLCMVGRPALQGLLWAGQDGTVPQPGKRQAPPVVKDEYKRGRLWYGVPPSTCNDPHLLSKSEKKNSHGPQEPAKLCGEEAPATEERAFFFLSRPPGSVTHRSRASILFFTLLLSPVLLCFS</sequence>
<comment type="caution">
    <text evidence="2">The sequence shown here is derived from an EMBL/GenBank/DDBJ whole genome shotgun (WGS) entry which is preliminary data.</text>
</comment>
<name>A0A9W8V5N5_9HYPO</name>
<dbReference type="EMBL" id="JAOQAV010000001">
    <property type="protein sequence ID" value="KAJ4197956.1"/>
    <property type="molecule type" value="Genomic_DNA"/>
</dbReference>
<feature type="region of interest" description="Disordered" evidence="1">
    <location>
        <begin position="82"/>
        <end position="104"/>
    </location>
</feature>